<sequence length="351" mass="38690">MASSSGHGPSKKRRTLADADEDVRLYQSRLAEATKKMIVLARENARMKVLLQKYLDKDDTLLSTSQMTMGSQLSQPSQSSTTVLPPVPPPPLHAIHESNSEDQTSSSSYAAGDAVDSFGGSNSQDCFSSSLSSSMHDEFVFDSQLSQLDDVANTSHLDEILSFLDRQEALDHDSEVATLRESATVPRVGVGVLLYSAAHPSCVLIGVRKASHGAGKVQLPGGHLEFGESWEECAVREVKEETGTYTRFQPKYTTTGGNLFCTWVADLDIGDVTFAHSTNDIMPDDDKHYITIFMQATVRDGQVPVRMEPDKCEGWEWQPWEHLKSPAFQARLFMPLRHLTLSGFTPHTVEP</sequence>
<dbReference type="SUPFAM" id="SSF55811">
    <property type="entry name" value="Nudix"/>
    <property type="match status" value="1"/>
</dbReference>
<dbReference type="PROSITE" id="PS00893">
    <property type="entry name" value="NUDIX_BOX"/>
    <property type="match status" value="1"/>
</dbReference>
<evidence type="ECO:0000313" key="4">
    <source>
        <dbReference type="EMBL" id="RHY11947.1"/>
    </source>
</evidence>
<dbReference type="PANTHER" id="PTHR16099:SF5">
    <property type="entry name" value="NUCLEOTIDE TRIPHOSPHATE DIPHOSPHATASE NUDT15"/>
    <property type="match status" value="1"/>
</dbReference>
<gene>
    <name evidence="4" type="ORF">DYB36_005531</name>
</gene>
<dbReference type="GO" id="GO:0006203">
    <property type="term" value="P:dGTP catabolic process"/>
    <property type="evidence" value="ECO:0007669"/>
    <property type="project" value="TreeGrafter"/>
</dbReference>
<dbReference type="InterPro" id="IPR015797">
    <property type="entry name" value="NUDIX_hydrolase-like_dom_sf"/>
</dbReference>
<dbReference type="PANTHER" id="PTHR16099">
    <property type="entry name" value="8-OXO-DGTP DIPHOSPHATES NUDT15"/>
    <property type="match status" value="1"/>
</dbReference>
<dbReference type="EMBL" id="QUSZ01004946">
    <property type="protein sequence ID" value="RHY11947.1"/>
    <property type="molecule type" value="Genomic_DNA"/>
</dbReference>
<dbReference type="PROSITE" id="PS51462">
    <property type="entry name" value="NUDIX"/>
    <property type="match status" value="1"/>
</dbReference>
<dbReference type="VEuPathDB" id="FungiDB:H257_08785"/>
<dbReference type="InterPro" id="IPR020084">
    <property type="entry name" value="NUDIX_hydrolase_CS"/>
</dbReference>
<dbReference type="AlphaFoldDB" id="A0A397B2K2"/>
<dbReference type="InterPro" id="IPR000086">
    <property type="entry name" value="NUDIX_hydrolase_dom"/>
</dbReference>
<dbReference type="CDD" id="cd04678">
    <property type="entry name" value="NUDIX_MTH2_Nudt15"/>
    <property type="match status" value="1"/>
</dbReference>
<evidence type="ECO:0000256" key="1">
    <source>
        <dbReference type="ARBA" id="ARBA00022801"/>
    </source>
</evidence>
<feature type="domain" description="Nudix hydrolase" evidence="3">
    <location>
        <begin position="185"/>
        <end position="345"/>
    </location>
</feature>
<dbReference type="Proteomes" id="UP000265427">
    <property type="component" value="Unassembled WGS sequence"/>
</dbReference>
<reference evidence="4 5" key="1">
    <citation type="submission" date="2018-08" db="EMBL/GenBank/DDBJ databases">
        <title>Aphanomyces genome sequencing and annotation.</title>
        <authorList>
            <person name="Minardi D."/>
            <person name="Oidtmann B."/>
            <person name="Van Der Giezen M."/>
            <person name="Studholme D.J."/>
        </authorList>
    </citation>
    <scope>NUCLEOTIDE SEQUENCE [LARGE SCALE GENOMIC DNA]</scope>
    <source>
        <strain evidence="4 5">Kv</strain>
    </source>
</reference>
<dbReference type="GO" id="GO:0005829">
    <property type="term" value="C:cytosol"/>
    <property type="evidence" value="ECO:0007669"/>
    <property type="project" value="TreeGrafter"/>
</dbReference>
<protein>
    <recommendedName>
        <fullName evidence="3">Nudix hydrolase domain-containing protein</fullName>
    </recommendedName>
</protein>
<organism evidence="4 5">
    <name type="scientific">Aphanomyces astaci</name>
    <name type="common">Crayfish plague agent</name>
    <dbReference type="NCBI Taxonomy" id="112090"/>
    <lineage>
        <taxon>Eukaryota</taxon>
        <taxon>Sar</taxon>
        <taxon>Stramenopiles</taxon>
        <taxon>Oomycota</taxon>
        <taxon>Saprolegniomycetes</taxon>
        <taxon>Saprolegniales</taxon>
        <taxon>Verrucalvaceae</taxon>
        <taxon>Aphanomyces</taxon>
    </lineage>
</organism>
<evidence type="ECO:0000256" key="2">
    <source>
        <dbReference type="SAM" id="MobiDB-lite"/>
    </source>
</evidence>
<dbReference type="Gene3D" id="3.90.79.10">
    <property type="entry name" value="Nucleoside Triphosphate Pyrophosphohydrolase"/>
    <property type="match status" value="1"/>
</dbReference>
<feature type="region of interest" description="Disordered" evidence="2">
    <location>
        <begin position="1"/>
        <end position="22"/>
    </location>
</feature>
<comment type="caution">
    <text evidence="4">The sequence shown here is derived from an EMBL/GenBank/DDBJ whole genome shotgun (WGS) entry which is preliminary data.</text>
</comment>
<keyword evidence="1" id="KW-0378">Hydrolase</keyword>
<dbReference type="Pfam" id="PF00293">
    <property type="entry name" value="NUDIX"/>
    <property type="match status" value="1"/>
</dbReference>
<evidence type="ECO:0000259" key="3">
    <source>
        <dbReference type="PROSITE" id="PS51462"/>
    </source>
</evidence>
<feature type="region of interest" description="Disordered" evidence="2">
    <location>
        <begin position="68"/>
        <end position="113"/>
    </location>
</feature>
<feature type="compositionally biased region" description="Low complexity" evidence="2">
    <location>
        <begin position="71"/>
        <end position="84"/>
    </location>
</feature>
<name>A0A397B2K2_APHAT</name>
<proteinExistence type="predicted"/>
<evidence type="ECO:0000313" key="5">
    <source>
        <dbReference type="Proteomes" id="UP000265427"/>
    </source>
</evidence>
<dbReference type="GO" id="GO:0035539">
    <property type="term" value="F:8-oxo-7,8-dihydrodeoxyguanosine triphosphate pyrophosphatase activity"/>
    <property type="evidence" value="ECO:0007669"/>
    <property type="project" value="TreeGrafter"/>
</dbReference>
<accession>A0A397B2K2</accession>